<gene>
    <name evidence="2" type="ORF">NCTC4822_02618</name>
</gene>
<name>A0A380C968_SPOPA</name>
<dbReference type="Proteomes" id="UP000254519">
    <property type="component" value="Unassembled WGS sequence"/>
</dbReference>
<dbReference type="EMBL" id="UGYZ01000002">
    <property type="protein sequence ID" value="SUJ15475.1"/>
    <property type="molecule type" value="Genomic_DNA"/>
</dbReference>
<evidence type="ECO:0000313" key="2">
    <source>
        <dbReference type="EMBL" id="SUJ15475.1"/>
    </source>
</evidence>
<organism evidence="2 3">
    <name type="scientific">Sporosarcina pasteurii</name>
    <name type="common">Bacillus pasteurii</name>
    <dbReference type="NCBI Taxonomy" id="1474"/>
    <lineage>
        <taxon>Bacteria</taxon>
        <taxon>Bacillati</taxon>
        <taxon>Bacillota</taxon>
        <taxon>Bacilli</taxon>
        <taxon>Bacillales</taxon>
        <taxon>Caryophanaceae</taxon>
        <taxon>Sporosarcina</taxon>
    </lineage>
</organism>
<dbReference type="Pfam" id="PF13730">
    <property type="entry name" value="HTH_36"/>
    <property type="match status" value="1"/>
</dbReference>
<protein>
    <submittedName>
        <fullName evidence="2">Predicted transcriptional regulator</fullName>
    </submittedName>
</protein>
<dbReference type="AlphaFoldDB" id="A0A380C968"/>
<accession>A0A380C968</accession>
<evidence type="ECO:0000256" key="1">
    <source>
        <dbReference type="SAM" id="MobiDB-lite"/>
    </source>
</evidence>
<evidence type="ECO:0000313" key="3">
    <source>
        <dbReference type="Proteomes" id="UP000254519"/>
    </source>
</evidence>
<dbReference type="InterPro" id="IPR036388">
    <property type="entry name" value="WH-like_DNA-bd_sf"/>
</dbReference>
<proteinExistence type="predicted"/>
<dbReference type="SUPFAM" id="SSF46785">
    <property type="entry name" value="Winged helix' DNA-binding domain"/>
    <property type="match status" value="1"/>
</dbReference>
<dbReference type="InterPro" id="IPR036390">
    <property type="entry name" value="WH_DNA-bd_sf"/>
</dbReference>
<dbReference type="OrthoDB" id="2708249at2"/>
<dbReference type="RefSeq" id="WP_115362790.1">
    <property type="nucleotide sequence ID" value="NZ_CP038012.1"/>
</dbReference>
<keyword evidence="3" id="KW-1185">Reference proteome</keyword>
<sequence>MTHYLKDYAYFTNKFDLDKAASLQKQEHWQEMNQTDRDVLDVIRRYSVKFGAAHLKHYTIEKAIKKSNATVRRAIRKLEKLGIIDRIHYVRPVMNGLGANIYAIKPFKQPSKIEKRVKDNPATVKQARNQERKASNSAEMLPVPTTFLSE</sequence>
<feature type="region of interest" description="Disordered" evidence="1">
    <location>
        <begin position="116"/>
        <end position="150"/>
    </location>
</feature>
<dbReference type="Gene3D" id="1.10.10.10">
    <property type="entry name" value="Winged helix-like DNA-binding domain superfamily/Winged helix DNA-binding domain"/>
    <property type="match status" value="1"/>
</dbReference>
<reference evidence="2 3" key="1">
    <citation type="submission" date="2018-06" db="EMBL/GenBank/DDBJ databases">
        <authorList>
            <consortium name="Pathogen Informatics"/>
            <person name="Doyle S."/>
        </authorList>
    </citation>
    <scope>NUCLEOTIDE SEQUENCE [LARGE SCALE GENOMIC DNA]</scope>
    <source>
        <strain evidence="3">ATCC 11859 / DSM 33 / NCIB 8841 / NCTC 4822</strain>
    </source>
</reference>